<dbReference type="InterPro" id="IPR033985">
    <property type="entry name" value="SusD-like_N"/>
</dbReference>
<gene>
    <name evidence="8" type="ORF">HMPREF0645_2363</name>
</gene>
<feature type="non-terminal residue" evidence="8">
    <location>
        <position position="426"/>
    </location>
</feature>
<evidence type="ECO:0000313" key="9">
    <source>
        <dbReference type="Proteomes" id="UP000003160"/>
    </source>
</evidence>
<name>D1PZH8_9BACT</name>
<dbReference type="AlphaFoldDB" id="D1PZH8"/>
<evidence type="ECO:0000256" key="4">
    <source>
        <dbReference type="ARBA" id="ARBA00023136"/>
    </source>
</evidence>
<evidence type="ECO:0000313" key="8">
    <source>
        <dbReference type="EMBL" id="EFA43247.1"/>
    </source>
</evidence>
<evidence type="ECO:0000256" key="2">
    <source>
        <dbReference type="ARBA" id="ARBA00006275"/>
    </source>
</evidence>
<evidence type="ECO:0000259" key="6">
    <source>
        <dbReference type="Pfam" id="PF07980"/>
    </source>
</evidence>
<sequence length="426" mass="49251">MKNYYHTGILIAIMLIVSSCSEYLKENNYNNVLPKTPEDYGALIYAQLSSLETTPSSVTLESYKRAIEKELYADNLNASMNKGRSLKVFYVGDGAIGNMYVLMRGYKEIKDYNIVLDALNASDSISRTLSVTARIMRAVAYYNLMRDYCDPWNANSPEKQMGLPLVTEFNMESRPGRSSLQETAEFIIKELQTAINDKQENEEMYFTTDVAKAYLARTYFWSEKWEKALPICLELLNKYPLLQGKEYTNMLENKLQRSGNILIMSNTGYSVYTYDRDVNKLKERPLSIGFYKLFSEKEKDIRFKYIDKKLRTTKAAFTGVRGAEFALMGMECLSHLGRIDEALKMLNDFRSHRITDYSPYIVSTLPPVDHSALIKIDAEGKPLTPLMQAILNERRKELMLENDRWYELKRNGMPEFWVTDGRTKKI</sequence>
<dbReference type="Pfam" id="PF07980">
    <property type="entry name" value="SusD_RagB"/>
    <property type="match status" value="1"/>
</dbReference>
<feature type="domain" description="SusD-like N-terminal" evidence="7">
    <location>
        <begin position="61"/>
        <end position="219"/>
    </location>
</feature>
<evidence type="ECO:0000256" key="5">
    <source>
        <dbReference type="ARBA" id="ARBA00023237"/>
    </source>
</evidence>
<keyword evidence="9" id="KW-1185">Reference proteome</keyword>
<protein>
    <recommendedName>
        <fullName evidence="10">SusD-like N-terminal domain-containing protein</fullName>
    </recommendedName>
</protein>
<dbReference type="HOGENOM" id="CLU_015553_3_0_10"/>
<comment type="similarity">
    <text evidence="2">Belongs to the SusD family.</text>
</comment>
<evidence type="ECO:0000259" key="7">
    <source>
        <dbReference type="Pfam" id="PF14322"/>
    </source>
</evidence>
<dbReference type="GO" id="GO:0009279">
    <property type="term" value="C:cell outer membrane"/>
    <property type="evidence" value="ECO:0007669"/>
    <property type="project" value="UniProtKB-SubCell"/>
</dbReference>
<accession>D1PZH8</accession>
<dbReference type="InterPro" id="IPR011990">
    <property type="entry name" value="TPR-like_helical_dom_sf"/>
</dbReference>
<dbReference type="InterPro" id="IPR012944">
    <property type="entry name" value="SusD_RagB_dom"/>
</dbReference>
<comment type="subcellular location">
    <subcellularLocation>
        <location evidence="1">Cell outer membrane</location>
    </subcellularLocation>
</comment>
<comment type="caution">
    <text evidence="8">The sequence shown here is derived from an EMBL/GenBank/DDBJ whole genome shotgun (WGS) entry which is preliminary data.</text>
</comment>
<organism evidence="8 9">
    <name type="scientific">Hallella bergensis DSM 17361</name>
    <dbReference type="NCBI Taxonomy" id="585502"/>
    <lineage>
        <taxon>Bacteria</taxon>
        <taxon>Pseudomonadati</taxon>
        <taxon>Bacteroidota</taxon>
        <taxon>Bacteroidia</taxon>
        <taxon>Bacteroidales</taxon>
        <taxon>Prevotellaceae</taxon>
        <taxon>Hallella</taxon>
    </lineage>
</organism>
<dbReference type="Gene3D" id="1.25.40.390">
    <property type="match status" value="1"/>
</dbReference>
<dbReference type="SUPFAM" id="SSF48452">
    <property type="entry name" value="TPR-like"/>
    <property type="match status" value="1"/>
</dbReference>
<proteinExistence type="inferred from homology"/>
<dbReference type="Proteomes" id="UP000003160">
    <property type="component" value="Unassembled WGS sequence"/>
</dbReference>
<feature type="domain" description="RagB/SusD" evidence="6">
    <location>
        <begin position="309"/>
        <end position="411"/>
    </location>
</feature>
<keyword evidence="4" id="KW-0472">Membrane</keyword>
<dbReference type="RefSeq" id="WP_007174466.1">
    <property type="nucleotide sequence ID" value="NZ_GG704781.1"/>
</dbReference>
<evidence type="ECO:0008006" key="10">
    <source>
        <dbReference type="Google" id="ProtNLM"/>
    </source>
</evidence>
<keyword evidence="3" id="KW-0732">Signal</keyword>
<dbReference type="eggNOG" id="COG2956">
    <property type="taxonomic scope" value="Bacteria"/>
</dbReference>
<dbReference type="EMBL" id="ACKS01000084">
    <property type="protein sequence ID" value="EFA43247.1"/>
    <property type="molecule type" value="Genomic_DNA"/>
</dbReference>
<reference evidence="8 9" key="1">
    <citation type="submission" date="2009-10" db="EMBL/GenBank/DDBJ databases">
        <authorList>
            <person name="Qin X."/>
            <person name="Bachman B."/>
            <person name="Battles P."/>
            <person name="Bell A."/>
            <person name="Bess C."/>
            <person name="Bickham C."/>
            <person name="Chaboub L."/>
            <person name="Chen D."/>
            <person name="Coyle M."/>
            <person name="Deiros D.R."/>
            <person name="Dinh H."/>
            <person name="Forbes L."/>
            <person name="Fowler G."/>
            <person name="Francisco L."/>
            <person name="Fu Q."/>
            <person name="Gubbala S."/>
            <person name="Hale W."/>
            <person name="Han Y."/>
            <person name="Hemphill L."/>
            <person name="Highlander S.K."/>
            <person name="Hirani K."/>
            <person name="Hogues M."/>
            <person name="Jackson L."/>
            <person name="Jakkamsetti A."/>
            <person name="Javaid M."/>
            <person name="Jiang H."/>
            <person name="Korchina V."/>
            <person name="Kovar C."/>
            <person name="Lara F."/>
            <person name="Lee S."/>
            <person name="Mata R."/>
            <person name="Mathew T."/>
            <person name="Moen C."/>
            <person name="Morales K."/>
            <person name="Munidasa M."/>
            <person name="Nazareth L."/>
            <person name="Ngo R."/>
            <person name="Nguyen L."/>
            <person name="Okwuonu G."/>
            <person name="Ongeri F."/>
            <person name="Patil S."/>
            <person name="Petrosino J."/>
            <person name="Pham C."/>
            <person name="Pham P."/>
            <person name="Pu L.-L."/>
            <person name="Puazo M."/>
            <person name="Raj R."/>
            <person name="Reid J."/>
            <person name="Rouhana J."/>
            <person name="Saada N."/>
            <person name="Shang Y."/>
            <person name="Simmons D."/>
            <person name="Thornton R."/>
            <person name="Warren J."/>
            <person name="Weissenberger G."/>
            <person name="Zhang J."/>
            <person name="Zhang L."/>
            <person name="Zhou C."/>
            <person name="Zhu D."/>
            <person name="Muzny D."/>
            <person name="Worley K."/>
            <person name="Gibbs R."/>
        </authorList>
    </citation>
    <scope>NUCLEOTIDE SEQUENCE [LARGE SCALE GENOMIC DNA]</scope>
    <source>
        <strain evidence="8 9">DSM 17361</strain>
    </source>
</reference>
<dbReference type="PROSITE" id="PS51257">
    <property type="entry name" value="PROKAR_LIPOPROTEIN"/>
    <property type="match status" value="1"/>
</dbReference>
<evidence type="ECO:0000256" key="1">
    <source>
        <dbReference type="ARBA" id="ARBA00004442"/>
    </source>
</evidence>
<keyword evidence="5" id="KW-0998">Cell outer membrane</keyword>
<dbReference type="Pfam" id="PF14322">
    <property type="entry name" value="SusD-like_3"/>
    <property type="match status" value="1"/>
</dbReference>
<evidence type="ECO:0000256" key="3">
    <source>
        <dbReference type="ARBA" id="ARBA00022729"/>
    </source>
</evidence>